<name>A0A9C5ZFZ9_9MUSC</name>
<keyword evidence="6" id="KW-1185">Reference proteome</keyword>
<protein>
    <submittedName>
        <fullName evidence="7 8">E3 ubiquitin-protein ligase TRAIP isoform X1</fullName>
    </submittedName>
</protein>
<gene>
    <name evidence="7 8 9" type="primary">LOC119640934</name>
</gene>
<dbReference type="GO" id="GO:0061630">
    <property type="term" value="F:ubiquitin protein ligase activity"/>
    <property type="evidence" value="ECO:0007669"/>
    <property type="project" value="TreeGrafter"/>
</dbReference>
<evidence type="ECO:0000256" key="4">
    <source>
        <dbReference type="SAM" id="Coils"/>
    </source>
</evidence>
<dbReference type="Gene3D" id="3.30.40.10">
    <property type="entry name" value="Zinc/RING finger domain, C3HC4 (zinc finger)"/>
    <property type="match status" value="1"/>
</dbReference>
<feature type="coiled-coil region" evidence="4">
    <location>
        <begin position="214"/>
        <end position="248"/>
    </location>
</feature>
<dbReference type="InterPro" id="IPR001841">
    <property type="entry name" value="Znf_RING"/>
</dbReference>
<proteinExistence type="predicted"/>
<dbReference type="GO" id="GO:0005634">
    <property type="term" value="C:nucleus"/>
    <property type="evidence" value="ECO:0007669"/>
    <property type="project" value="TreeGrafter"/>
</dbReference>
<evidence type="ECO:0000313" key="7">
    <source>
        <dbReference type="RefSeq" id="XP_037895225.1"/>
    </source>
</evidence>
<dbReference type="PROSITE" id="PS50089">
    <property type="entry name" value="ZF_RING_2"/>
    <property type="match status" value="1"/>
</dbReference>
<keyword evidence="4" id="KW-0175">Coiled coil</keyword>
<dbReference type="GO" id="GO:0016567">
    <property type="term" value="P:protein ubiquitination"/>
    <property type="evidence" value="ECO:0007669"/>
    <property type="project" value="TreeGrafter"/>
</dbReference>
<dbReference type="SMART" id="SM00184">
    <property type="entry name" value="RING"/>
    <property type="match status" value="1"/>
</dbReference>
<evidence type="ECO:0000313" key="9">
    <source>
        <dbReference type="RefSeq" id="XP_037895227.1"/>
    </source>
</evidence>
<keyword evidence="1 3" id="KW-0479">Metal-binding</keyword>
<dbReference type="GO" id="GO:0031297">
    <property type="term" value="P:replication fork processing"/>
    <property type="evidence" value="ECO:0007669"/>
    <property type="project" value="TreeGrafter"/>
</dbReference>
<dbReference type="RefSeq" id="XP_037895226.1">
    <property type="nucleotide sequence ID" value="XM_038039298.1"/>
</dbReference>
<evidence type="ECO:0000256" key="2">
    <source>
        <dbReference type="ARBA" id="ARBA00022833"/>
    </source>
</evidence>
<dbReference type="Proteomes" id="UP000092443">
    <property type="component" value="Unplaced"/>
</dbReference>
<evidence type="ECO:0000313" key="8">
    <source>
        <dbReference type="RefSeq" id="XP_037895226.1"/>
    </source>
</evidence>
<dbReference type="InterPro" id="IPR052639">
    <property type="entry name" value="TRAIP_ubiq-protein_ligase"/>
</dbReference>
<dbReference type="Pfam" id="PF13639">
    <property type="entry name" value="zf-RING_2"/>
    <property type="match status" value="1"/>
</dbReference>
<dbReference type="KEGG" id="gfs:119640934"/>
<evidence type="ECO:0000256" key="3">
    <source>
        <dbReference type="PROSITE-ProRule" id="PRU00175"/>
    </source>
</evidence>
<dbReference type="RefSeq" id="XP_037895225.1">
    <property type="nucleotide sequence ID" value="XM_038039297.1"/>
</dbReference>
<evidence type="ECO:0000259" key="5">
    <source>
        <dbReference type="PROSITE" id="PS50089"/>
    </source>
</evidence>
<dbReference type="PANTHER" id="PTHR46569">
    <property type="entry name" value="E3 UBIQUITIN-PROTEIN LIGASE TRAIP"/>
    <property type="match status" value="1"/>
</dbReference>
<feature type="coiled-coil region" evidence="4">
    <location>
        <begin position="65"/>
        <end position="165"/>
    </location>
</feature>
<organism evidence="6 7">
    <name type="scientific">Glossina fuscipes</name>
    <dbReference type="NCBI Taxonomy" id="7396"/>
    <lineage>
        <taxon>Eukaryota</taxon>
        <taxon>Metazoa</taxon>
        <taxon>Ecdysozoa</taxon>
        <taxon>Arthropoda</taxon>
        <taxon>Hexapoda</taxon>
        <taxon>Insecta</taxon>
        <taxon>Pterygota</taxon>
        <taxon>Neoptera</taxon>
        <taxon>Endopterygota</taxon>
        <taxon>Diptera</taxon>
        <taxon>Brachycera</taxon>
        <taxon>Muscomorpha</taxon>
        <taxon>Hippoboscoidea</taxon>
        <taxon>Glossinidae</taxon>
        <taxon>Glossina</taxon>
    </lineage>
</organism>
<keyword evidence="1 3" id="KW-0863">Zinc-finger</keyword>
<dbReference type="SUPFAM" id="SSF57850">
    <property type="entry name" value="RING/U-box"/>
    <property type="match status" value="1"/>
</dbReference>
<reference evidence="7 8" key="1">
    <citation type="submission" date="2025-04" db="UniProtKB">
        <authorList>
            <consortium name="RefSeq"/>
        </authorList>
    </citation>
    <scope>IDENTIFICATION</scope>
    <source>
        <tissue evidence="7 8">Whole body pupa</tissue>
    </source>
</reference>
<dbReference type="AlphaFoldDB" id="A0A9C5ZFZ9"/>
<dbReference type="RefSeq" id="XP_037895227.1">
    <property type="nucleotide sequence ID" value="XM_038039299.1"/>
</dbReference>
<sequence>MLNLNCAICTELFSPSDEVYVTTCGHMFHFTCLGQWLERSKTCPQCRNKCPERSIIRVYFNLANLDTSRIDIGSLQEQLDNAKLQIKMKETELKTANDQIKSLNDIKKKCMKTITGFDLKLQNKDFVISSYAEQLKMLKSRVKAMEDASKENKALKNQIETMEGINTLLTASSVEAEKLLNSNNDIKTLATWVATLKRELRVCEHKKTDMRNLLKVVQTDLHKQTETKKNHEERISQLESENYQLKEKVKTLENPVVNNINGVKDISIGLNTAMLPSPSPCHKEEKKCSIVVNVSFQIFIKIIPQFHVFSLKKVEDQHSPYLKIKASSVGLMPLLKHAGEGATKVTTTKLGNLKISPVKRTNKSECHSELSEKYSIFKKPRIGVIAAAANGASIIQTKDSNFVSNGFGGSERINPFEQSVNGIIIEEVTKEDANIPSTTGSNVNKRLKTRCLRNFKVTK</sequence>
<dbReference type="InterPro" id="IPR013083">
    <property type="entry name" value="Znf_RING/FYVE/PHD"/>
</dbReference>
<keyword evidence="2" id="KW-0862">Zinc</keyword>
<dbReference type="CDD" id="cd16480">
    <property type="entry name" value="RING-H2_TRAIP"/>
    <property type="match status" value="1"/>
</dbReference>
<dbReference type="PANTHER" id="PTHR46569:SF1">
    <property type="entry name" value="E3 UBIQUITIN-PROTEIN LIGASE RFWD3-RELATED"/>
    <property type="match status" value="1"/>
</dbReference>
<feature type="domain" description="RING-type" evidence="5">
    <location>
        <begin position="6"/>
        <end position="47"/>
    </location>
</feature>
<accession>A0A9C5ZFZ9</accession>
<dbReference type="GO" id="GO:0008270">
    <property type="term" value="F:zinc ion binding"/>
    <property type="evidence" value="ECO:0007669"/>
    <property type="project" value="UniProtKB-KW"/>
</dbReference>
<dbReference type="GO" id="GO:0090734">
    <property type="term" value="C:site of DNA damage"/>
    <property type="evidence" value="ECO:0007669"/>
    <property type="project" value="TreeGrafter"/>
</dbReference>
<dbReference type="GeneID" id="119640934"/>
<evidence type="ECO:0000256" key="1">
    <source>
        <dbReference type="ARBA" id="ARBA00022771"/>
    </source>
</evidence>
<evidence type="ECO:0000313" key="6">
    <source>
        <dbReference type="Proteomes" id="UP000092443"/>
    </source>
</evidence>